<dbReference type="Pfam" id="PF04057">
    <property type="entry name" value="Rep-A_N"/>
    <property type="match status" value="1"/>
</dbReference>
<protein>
    <recommendedName>
        <fullName evidence="9">Replication protein A subunit</fullName>
    </recommendedName>
</protein>
<dbReference type="Pfam" id="PF08646">
    <property type="entry name" value="Rep_fac-A_C"/>
    <property type="match status" value="1"/>
</dbReference>
<evidence type="ECO:0000259" key="13">
    <source>
        <dbReference type="Pfam" id="PF08646"/>
    </source>
</evidence>
<dbReference type="CDD" id="cd04476">
    <property type="entry name" value="RPA1_DBD_C"/>
    <property type="match status" value="1"/>
</dbReference>
<dbReference type="PANTHER" id="PTHR47165">
    <property type="entry name" value="OS03G0429900 PROTEIN"/>
    <property type="match status" value="1"/>
</dbReference>
<dbReference type="GO" id="GO:0007004">
    <property type="term" value="P:telomere maintenance via telomerase"/>
    <property type="evidence" value="ECO:0007669"/>
    <property type="project" value="UniProtKB-ARBA"/>
</dbReference>
<dbReference type="Gene3D" id="2.40.50.140">
    <property type="entry name" value="Nucleic acid-binding proteins"/>
    <property type="match status" value="4"/>
</dbReference>
<evidence type="ECO:0000256" key="7">
    <source>
        <dbReference type="ARBA" id="ARBA00023125"/>
    </source>
</evidence>
<evidence type="ECO:0000256" key="4">
    <source>
        <dbReference type="ARBA" id="ARBA00022723"/>
    </source>
</evidence>
<evidence type="ECO:0000256" key="5">
    <source>
        <dbReference type="ARBA" id="ARBA00022771"/>
    </source>
</evidence>
<dbReference type="NCBIfam" id="TIGR00617">
    <property type="entry name" value="rpa1"/>
    <property type="match status" value="1"/>
</dbReference>
<evidence type="ECO:0000259" key="12">
    <source>
        <dbReference type="Pfam" id="PF04057"/>
    </source>
</evidence>
<dbReference type="InterPro" id="IPR013955">
    <property type="entry name" value="Rep_factor-A_C"/>
</dbReference>
<dbReference type="InterPro" id="IPR004591">
    <property type="entry name" value="Rfa1"/>
</dbReference>
<dbReference type="Pfam" id="PF01336">
    <property type="entry name" value="tRNA_anti-codon"/>
    <property type="match status" value="1"/>
</dbReference>
<reference evidence="15" key="1">
    <citation type="submission" date="2021-03" db="EMBL/GenBank/DDBJ databases">
        <title>Draft genome sequence of rust myrtle Austropuccinia psidii MF-1, a brazilian biotype.</title>
        <authorList>
            <person name="Quecine M.C."/>
            <person name="Pachon D.M.R."/>
            <person name="Bonatelli M.L."/>
            <person name="Correr F.H."/>
            <person name="Franceschini L.M."/>
            <person name="Leite T.F."/>
            <person name="Margarido G.R.A."/>
            <person name="Almeida C.A."/>
            <person name="Ferrarezi J.A."/>
            <person name="Labate C.A."/>
        </authorList>
    </citation>
    <scope>NUCLEOTIDE SEQUENCE</scope>
    <source>
        <strain evidence="15">MF-1</strain>
    </source>
</reference>
<evidence type="ECO:0000313" key="15">
    <source>
        <dbReference type="EMBL" id="MBW0490241.1"/>
    </source>
</evidence>
<dbReference type="AlphaFoldDB" id="A0A9Q3H3T1"/>
<evidence type="ECO:0000259" key="14">
    <source>
        <dbReference type="Pfam" id="PF16900"/>
    </source>
</evidence>
<evidence type="ECO:0000313" key="16">
    <source>
        <dbReference type="Proteomes" id="UP000765509"/>
    </source>
</evidence>
<dbReference type="GO" id="GO:0000781">
    <property type="term" value="C:chromosome, telomeric region"/>
    <property type="evidence" value="ECO:0007669"/>
    <property type="project" value="UniProtKB-ARBA"/>
</dbReference>
<evidence type="ECO:0000256" key="10">
    <source>
        <dbReference type="SAM" id="MobiDB-lite"/>
    </source>
</evidence>
<keyword evidence="16" id="KW-1185">Reference proteome</keyword>
<sequence>MADQLTPNAIRQLYQDQNVEISNLTVQVVSLKAVGVSNAAAAATAPERWRIIISDGELFITAMLTTQLNHFIQENQIKKNSILRVPAYTVNIIGPRRVVVLLAVEIVQSDYHERIGNPISCDTLESAQKPQSAVLTDRSNNNPAQSTPKPQLKTEEPKPVLPLFRPSPESSDFKPVKPLGARPLAPGYIPIAGLSPFTNKWKIKARVTQKSDIRRWSNNRGEGKLFSVNFLDESGQIKATGFNDAVDNLYDRLVEGKVFLVSRGRITIAKKQFNSLPHDYEIMFENTTEVEECEDESDMPKIQLNKLIKLASLNDVEKDSICDIIAVLKDAGDVSEIVGKQSQKTMVKRDISLLDQSGFLVRLTLWGRPAATFAVPTESIIAFQGVKVGDFGGRCLSMLSSSVMVANPDIPEAFDLKGWYDSEGVTAKTQTYSSMGGGVTRPITEDSLKTISEVKEMPLGTNDRGDYFNCRATIMYIRSETISYPACPTDRCNKKLLQDGDDEWRCEKCERVFPAPDHRYLIQMSVHDYTGNLWVSGFNEVGQAILLKDANELMALQQDDENAFRKVITDATAKTFDLVCRAREETYNDVARIKYSVLRASPVDWASAGLQLAEMLLKTYG</sequence>
<dbReference type="SUPFAM" id="SSF50249">
    <property type="entry name" value="Nucleic acid-binding proteins"/>
    <property type="match status" value="4"/>
</dbReference>
<dbReference type="PANTHER" id="PTHR47165:SF4">
    <property type="entry name" value="OS03G0429900 PROTEIN"/>
    <property type="match status" value="1"/>
</dbReference>
<dbReference type="GO" id="GO:0006260">
    <property type="term" value="P:DNA replication"/>
    <property type="evidence" value="ECO:0007669"/>
    <property type="project" value="UniProtKB-KW"/>
</dbReference>
<dbReference type="GO" id="GO:0003677">
    <property type="term" value="F:DNA binding"/>
    <property type="evidence" value="ECO:0007669"/>
    <property type="project" value="UniProtKB-KW"/>
</dbReference>
<comment type="subunit">
    <text evidence="9">Component of the heterotrimeric canonical replication protein A complex (RPA).</text>
</comment>
<keyword evidence="8 9" id="KW-0539">Nucleus</keyword>
<dbReference type="EMBL" id="AVOT02010481">
    <property type="protein sequence ID" value="MBW0490241.1"/>
    <property type="molecule type" value="Genomic_DNA"/>
</dbReference>
<gene>
    <name evidence="15" type="ORF">O181_029956</name>
</gene>
<feature type="compositionally biased region" description="Polar residues" evidence="10">
    <location>
        <begin position="126"/>
        <end position="149"/>
    </location>
</feature>
<evidence type="ECO:0000256" key="3">
    <source>
        <dbReference type="ARBA" id="ARBA00022705"/>
    </source>
</evidence>
<dbReference type="FunFam" id="2.40.50.140:FF:000064">
    <property type="entry name" value="Replication protein A subunit"/>
    <property type="match status" value="1"/>
</dbReference>
<organism evidence="15 16">
    <name type="scientific">Austropuccinia psidii MF-1</name>
    <dbReference type="NCBI Taxonomy" id="1389203"/>
    <lineage>
        <taxon>Eukaryota</taxon>
        <taxon>Fungi</taxon>
        <taxon>Dikarya</taxon>
        <taxon>Basidiomycota</taxon>
        <taxon>Pucciniomycotina</taxon>
        <taxon>Pucciniomycetes</taxon>
        <taxon>Pucciniales</taxon>
        <taxon>Sphaerophragmiaceae</taxon>
        <taxon>Austropuccinia</taxon>
    </lineage>
</organism>
<evidence type="ECO:0000256" key="8">
    <source>
        <dbReference type="ARBA" id="ARBA00023242"/>
    </source>
</evidence>
<dbReference type="CDD" id="cd04475">
    <property type="entry name" value="RPA1_DBD_B"/>
    <property type="match status" value="1"/>
</dbReference>
<dbReference type="FunFam" id="2.40.50.140:FF:000117">
    <property type="entry name" value="Replication protein A subunit"/>
    <property type="match status" value="1"/>
</dbReference>
<feature type="domain" description="Replication factor-A protein 1 N-terminal" evidence="12">
    <location>
        <begin position="5"/>
        <end position="108"/>
    </location>
</feature>
<dbReference type="FunFam" id="2.40.50.140:FF:000090">
    <property type="entry name" value="Replication protein A subunit"/>
    <property type="match status" value="1"/>
</dbReference>
<keyword evidence="6 9" id="KW-0862">Zinc</keyword>
<dbReference type="Pfam" id="PF16900">
    <property type="entry name" value="REPA_OB_2"/>
    <property type="match status" value="1"/>
</dbReference>
<dbReference type="Proteomes" id="UP000765509">
    <property type="component" value="Unassembled WGS sequence"/>
</dbReference>
<dbReference type="GO" id="GO:0006310">
    <property type="term" value="P:DNA recombination"/>
    <property type="evidence" value="ECO:0007669"/>
    <property type="project" value="InterPro"/>
</dbReference>
<dbReference type="GO" id="GO:0008270">
    <property type="term" value="F:zinc ion binding"/>
    <property type="evidence" value="ECO:0007669"/>
    <property type="project" value="UniProtKB-KW"/>
</dbReference>
<feature type="domain" description="Replication protein A OB" evidence="14">
    <location>
        <begin position="311"/>
        <end position="407"/>
    </location>
</feature>
<dbReference type="CDD" id="cd04474">
    <property type="entry name" value="RPA1_DBD_A"/>
    <property type="match status" value="1"/>
</dbReference>
<dbReference type="InterPro" id="IPR012340">
    <property type="entry name" value="NA-bd_OB-fold"/>
</dbReference>
<feature type="domain" description="Replication factor A C-terminal" evidence="13">
    <location>
        <begin position="467"/>
        <end position="608"/>
    </location>
</feature>
<dbReference type="InterPro" id="IPR047192">
    <property type="entry name" value="Euk_RPA1_DBD_C"/>
</dbReference>
<comment type="function">
    <text evidence="9">As part of the replication protein A (RPA/RP-A), a single-stranded DNA-binding heterotrimeric complex, may play an essential role in DNA replication, recombination and repair. Binds and stabilizes single-stranded DNA intermediates, preventing complementary DNA reannealing and recruiting different proteins involved in DNA metabolism.</text>
</comment>
<evidence type="ECO:0000256" key="2">
    <source>
        <dbReference type="ARBA" id="ARBA00005690"/>
    </source>
</evidence>
<dbReference type="InterPro" id="IPR031657">
    <property type="entry name" value="REPA_OB_2"/>
</dbReference>
<comment type="caution">
    <text evidence="15">The sequence shown here is derived from an EMBL/GenBank/DDBJ whole genome shotgun (WGS) entry which is preliminary data.</text>
</comment>
<evidence type="ECO:0000256" key="6">
    <source>
        <dbReference type="ARBA" id="ARBA00022833"/>
    </source>
</evidence>
<dbReference type="GO" id="GO:0005662">
    <property type="term" value="C:DNA replication factor A complex"/>
    <property type="evidence" value="ECO:0007669"/>
    <property type="project" value="UniProtKB-ARBA"/>
</dbReference>
<dbReference type="CDD" id="cd04477">
    <property type="entry name" value="RPA1N"/>
    <property type="match status" value="1"/>
</dbReference>
<dbReference type="GO" id="GO:0006281">
    <property type="term" value="P:DNA repair"/>
    <property type="evidence" value="ECO:0007669"/>
    <property type="project" value="InterPro"/>
</dbReference>
<keyword evidence="7 9" id="KW-0238">DNA-binding</keyword>
<keyword evidence="5 9" id="KW-0863">Zinc-finger</keyword>
<comment type="similarity">
    <text evidence="2 9">Belongs to the replication factor A protein 1 family.</text>
</comment>
<feature type="region of interest" description="Disordered" evidence="10">
    <location>
        <begin position="126"/>
        <end position="175"/>
    </location>
</feature>
<keyword evidence="3 9" id="KW-0235">DNA replication</keyword>
<name>A0A9Q3H3T1_9BASI</name>
<evidence type="ECO:0000259" key="11">
    <source>
        <dbReference type="Pfam" id="PF01336"/>
    </source>
</evidence>
<proteinExistence type="inferred from homology"/>
<dbReference type="FunFam" id="2.40.50.140:FF:000041">
    <property type="entry name" value="Replication protein A subunit"/>
    <property type="match status" value="1"/>
</dbReference>
<dbReference type="InterPro" id="IPR007199">
    <property type="entry name" value="Rep_factor-A_N"/>
</dbReference>
<feature type="domain" description="OB" evidence="11">
    <location>
        <begin position="201"/>
        <end position="284"/>
    </location>
</feature>
<evidence type="ECO:0000256" key="1">
    <source>
        <dbReference type="ARBA" id="ARBA00004123"/>
    </source>
</evidence>
<comment type="subcellular location">
    <subcellularLocation>
        <location evidence="1 9">Nucleus</location>
    </subcellularLocation>
</comment>
<dbReference type="OrthoDB" id="1751331at2759"/>
<accession>A0A9Q3H3T1</accession>
<dbReference type="InterPro" id="IPR004365">
    <property type="entry name" value="NA-bd_OB_tRNA"/>
</dbReference>
<evidence type="ECO:0000256" key="9">
    <source>
        <dbReference type="RuleBase" id="RU364130"/>
    </source>
</evidence>
<keyword evidence="4 9" id="KW-0479">Metal-binding</keyword>